<evidence type="ECO:0000313" key="7">
    <source>
        <dbReference type="EMBL" id="KAE9207360.1"/>
    </source>
</evidence>
<dbReference type="Proteomes" id="UP000441208">
    <property type="component" value="Unassembled WGS sequence"/>
</dbReference>
<evidence type="ECO:0000313" key="11">
    <source>
        <dbReference type="Proteomes" id="UP000440732"/>
    </source>
</evidence>
<gene>
    <name evidence="7" type="ORF">PF002_g19718</name>
    <name evidence="6" type="ORF">PF004_g17300</name>
    <name evidence="5" type="ORF">PF005_g18325</name>
    <name evidence="4" type="ORF">PF006_g17276</name>
    <name evidence="3" type="ORF">PF007_g18378</name>
    <name evidence="1" type="ORF">PF009_g19350</name>
    <name evidence="2" type="ORF">PF011_g18875</name>
</gene>
<dbReference type="EMBL" id="QXFW01001545">
    <property type="protein sequence ID" value="KAE8989186.1"/>
    <property type="molecule type" value="Genomic_DNA"/>
</dbReference>
<dbReference type="EMBL" id="QXGC01001286">
    <property type="protein sequence ID" value="KAE9206437.1"/>
    <property type="molecule type" value="Genomic_DNA"/>
</dbReference>
<dbReference type="EMBL" id="QXGA01001262">
    <property type="protein sequence ID" value="KAE9124050.1"/>
    <property type="molecule type" value="Genomic_DNA"/>
</dbReference>
<organism evidence="2 13">
    <name type="scientific">Phytophthora fragariae</name>
    <dbReference type="NCBI Taxonomy" id="53985"/>
    <lineage>
        <taxon>Eukaryota</taxon>
        <taxon>Sar</taxon>
        <taxon>Stramenopiles</taxon>
        <taxon>Oomycota</taxon>
        <taxon>Peronosporomycetes</taxon>
        <taxon>Peronosporales</taxon>
        <taxon>Peronosporaceae</taxon>
        <taxon>Phytophthora</taxon>
    </lineage>
</organism>
<dbReference type="Proteomes" id="UP000440367">
    <property type="component" value="Unassembled WGS sequence"/>
</dbReference>
<evidence type="ECO:0000313" key="2">
    <source>
        <dbReference type="EMBL" id="KAE8989186.1"/>
    </source>
</evidence>
<keyword evidence="9" id="KW-1185">Reference proteome</keyword>
<evidence type="ECO:0000313" key="10">
    <source>
        <dbReference type="Proteomes" id="UP000440367"/>
    </source>
</evidence>
<dbReference type="Proteomes" id="UP000429523">
    <property type="component" value="Unassembled WGS sequence"/>
</dbReference>
<evidence type="ECO:0000313" key="9">
    <source>
        <dbReference type="Proteomes" id="UP000433483"/>
    </source>
</evidence>
<accession>A0A6A3J1W0</accession>
<dbReference type="Proteomes" id="UP000433483">
    <property type="component" value="Unassembled WGS sequence"/>
</dbReference>
<evidence type="ECO:0000313" key="5">
    <source>
        <dbReference type="EMBL" id="KAE9192790.1"/>
    </source>
</evidence>
<dbReference type="EMBL" id="QXGF01001362">
    <property type="protein sequence ID" value="KAE8930564.1"/>
    <property type="molecule type" value="Genomic_DNA"/>
</dbReference>
<dbReference type="Proteomes" id="UP000460718">
    <property type="component" value="Unassembled WGS sequence"/>
</dbReference>
<evidence type="ECO:0000313" key="8">
    <source>
        <dbReference type="Proteomes" id="UP000429523"/>
    </source>
</evidence>
<dbReference type="OrthoDB" id="10320676at2759"/>
<evidence type="ECO:0000313" key="12">
    <source>
        <dbReference type="Proteomes" id="UP000441208"/>
    </source>
</evidence>
<dbReference type="Proteomes" id="UP000440732">
    <property type="component" value="Unassembled WGS sequence"/>
</dbReference>
<dbReference type="EMBL" id="QXGD01001384">
    <property type="protein sequence ID" value="KAE9207360.1"/>
    <property type="molecule type" value="Genomic_DNA"/>
</dbReference>
<sequence>MSLILPAATSTPLAVSRTSAPLTPMPTALLQLAAAAGGERSHSARRLHVADGFNSAVHACIGCFDATCAQTWYWHPACTRSRSSTGFHLRHSSWRDIGGHARRPRSLRLSPLLL</sequence>
<evidence type="ECO:0000313" key="6">
    <source>
        <dbReference type="EMBL" id="KAE9206437.1"/>
    </source>
</evidence>
<dbReference type="Proteomes" id="UP000476176">
    <property type="component" value="Unassembled WGS sequence"/>
</dbReference>
<evidence type="ECO:0000313" key="3">
    <source>
        <dbReference type="EMBL" id="KAE9092723.1"/>
    </source>
</evidence>
<evidence type="ECO:0000313" key="13">
    <source>
        <dbReference type="Proteomes" id="UP000460718"/>
    </source>
</evidence>
<comment type="caution">
    <text evidence="2">The sequence shown here is derived from an EMBL/GenBank/DDBJ whole genome shotgun (WGS) entry which is preliminary data.</text>
</comment>
<dbReference type="EMBL" id="QXGB01001324">
    <property type="protein sequence ID" value="KAE9192790.1"/>
    <property type="molecule type" value="Genomic_DNA"/>
</dbReference>
<evidence type="ECO:0000313" key="4">
    <source>
        <dbReference type="EMBL" id="KAE9124050.1"/>
    </source>
</evidence>
<reference evidence="13 14" key="1">
    <citation type="submission" date="2018-09" db="EMBL/GenBank/DDBJ databases">
        <title>Genomic investigation of the strawberry pathogen Phytophthora fragariae indicates pathogenicity is determined by transcriptional variation in three key races.</title>
        <authorList>
            <person name="Adams T.M."/>
            <person name="Armitage A.D."/>
            <person name="Sobczyk M.K."/>
            <person name="Bates H.J."/>
            <person name="Dunwell J.M."/>
            <person name="Nellist C.F."/>
            <person name="Harrison R.J."/>
        </authorList>
    </citation>
    <scope>NUCLEOTIDE SEQUENCE [LARGE SCALE GENOMIC DNA]</scope>
    <source>
        <strain evidence="7 10">BC-1</strain>
        <strain evidence="6 14">BC-23</strain>
        <strain evidence="5 9">NOV-27</strain>
        <strain evidence="4 11">NOV-5</strain>
        <strain evidence="3 12">NOV-71</strain>
        <strain evidence="1 8">NOV-9</strain>
        <strain evidence="2 13">SCRP245</strain>
    </source>
</reference>
<dbReference type="AlphaFoldDB" id="A0A6A3J1W0"/>
<dbReference type="EMBL" id="QXFZ01001313">
    <property type="protein sequence ID" value="KAE9092723.1"/>
    <property type="molecule type" value="Genomic_DNA"/>
</dbReference>
<protein>
    <submittedName>
        <fullName evidence="2">Uncharacterized protein</fullName>
    </submittedName>
</protein>
<evidence type="ECO:0000313" key="1">
    <source>
        <dbReference type="EMBL" id="KAE8930564.1"/>
    </source>
</evidence>
<proteinExistence type="predicted"/>
<evidence type="ECO:0000313" key="14">
    <source>
        <dbReference type="Proteomes" id="UP000476176"/>
    </source>
</evidence>
<name>A0A6A3J1W0_9STRA</name>